<dbReference type="PROSITE" id="PS50829">
    <property type="entry name" value="GYF"/>
    <property type="match status" value="1"/>
</dbReference>
<evidence type="ECO:0000259" key="2">
    <source>
        <dbReference type="PROSITE" id="PS50829"/>
    </source>
</evidence>
<dbReference type="RefSeq" id="XP_043047759.1">
    <property type="nucleotide sequence ID" value="XM_043192704.1"/>
</dbReference>
<dbReference type="AlphaFoldDB" id="A0A9P8AHJ3"/>
<accession>A0A9P8AHJ3</accession>
<organism evidence="3 4">
    <name type="scientific">Scheffersomyces spartinae</name>
    <dbReference type="NCBI Taxonomy" id="45513"/>
    <lineage>
        <taxon>Eukaryota</taxon>
        <taxon>Fungi</taxon>
        <taxon>Dikarya</taxon>
        <taxon>Ascomycota</taxon>
        <taxon>Saccharomycotina</taxon>
        <taxon>Pichiomycetes</taxon>
        <taxon>Debaryomycetaceae</taxon>
        <taxon>Scheffersomyces</taxon>
    </lineage>
</organism>
<evidence type="ECO:0000313" key="4">
    <source>
        <dbReference type="Proteomes" id="UP000790833"/>
    </source>
</evidence>
<feature type="compositionally biased region" description="Basic residues" evidence="1">
    <location>
        <begin position="179"/>
        <end position="189"/>
    </location>
</feature>
<evidence type="ECO:0000256" key="1">
    <source>
        <dbReference type="SAM" id="MobiDB-lite"/>
    </source>
</evidence>
<dbReference type="InterPro" id="IPR039905">
    <property type="entry name" value="CD2BP2/Lin1"/>
</dbReference>
<dbReference type="GO" id="GO:0005682">
    <property type="term" value="C:U5 snRNP"/>
    <property type="evidence" value="ECO:0007669"/>
    <property type="project" value="InterPro"/>
</dbReference>
<feature type="compositionally biased region" description="Basic and acidic residues" evidence="1">
    <location>
        <begin position="1"/>
        <end position="11"/>
    </location>
</feature>
<feature type="region of interest" description="Disordered" evidence="1">
    <location>
        <begin position="175"/>
        <end position="200"/>
    </location>
</feature>
<dbReference type="EMBL" id="JAHMUF010000019">
    <property type="protein sequence ID" value="KAG7192209.1"/>
    <property type="molecule type" value="Genomic_DNA"/>
</dbReference>
<feature type="compositionally biased region" description="Basic and acidic residues" evidence="1">
    <location>
        <begin position="57"/>
        <end position="87"/>
    </location>
</feature>
<dbReference type="SMART" id="SM00444">
    <property type="entry name" value="GYF"/>
    <property type="match status" value="1"/>
</dbReference>
<feature type="domain" description="GYF" evidence="2">
    <location>
        <begin position="265"/>
        <end position="319"/>
    </location>
</feature>
<evidence type="ECO:0000313" key="3">
    <source>
        <dbReference type="EMBL" id="KAG7192209.1"/>
    </source>
</evidence>
<sequence>MARRQLERGYDSDSSGEGAYDSDGEARVSESEQEEEIQMEVEPELNEESEDDLFASEDEKASNADDIGKDIRTENYVDNNDDFHAENYVDDGPPVSAFNGDFSESDKESDKDDWDYSDNDVKSTAHAHQKQLDQTISRQKALQEELESIDVTELVELLVSFLEPSETPLEALARLGPPLKRHHGRRKKNNSASSDDSLESNRKFKVTQITETCTKLERHGIVRSSVYDTSREELMRLSRAAASTRGVKRTRDETETEDSNPYYDLKQWEFKWNEDDVVLGPYTSYEMDYWKEQGHFNDTVVVRKSRGPFMSITTIEKFR</sequence>
<protein>
    <recommendedName>
        <fullName evidence="2">GYF domain-containing protein</fullName>
    </recommendedName>
</protein>
<feature type="compositionally biased region" description="Acidic residues" evidence="1">
    <location>
        <begin position="31"/>
        <end position="56"/>
    </location>
</feature>
<dbReference type="OrthoDB" id="331341at2759"/>
<dbReference type="Gene3D" id="3.30.1490.40">
    <property type="match status" value="1"/>
</dbReference>
<comment type="caution">
    <text evidence="3">The sequence shown here is derived from an EMBL/GenBank/DDBJ whole genome shotgun (WGS) entry which is preliminary data.</text>
</comment>
<dbReference type="GeneID" id="66115301"/>
<dbReference type="InterPro" id="IPR003169">
    <property type="entry name" value="GYF"/>
</dbReference>
<dbReference type="SUPFAM" id="SSF55277">
    <property type="entry name" value="GYF domain"/>
    <property type="match status" value="1"/>
</dbReference>
<proteinExistence type="predicted"/>
<dbReference type="Proteomes" id="UP000790833">
    <property type="component" value="Unassembled WGS sequence"/>
</dbReference>
<dbReference type="PANTHER" id="PTHR13138">
    <property type="entry name" value="PROTEIN LIN1"/>
    <property type="match status" value="1"/>
</dbReference>
<dbReference type="PANTHER" id="PTHR13138:SF3">
    <property type="entry name" value="CD2 ANTIGEN CYTOPLASMIC TAIL-BINDING PROTEIN 2"/>
    <property type="match status" value="1"/>
</dbReference>
<feature type="region of interest" description="Disordered" evidence="1">
    <location>
        <begin position="1"/>
        <end position="131"/>
    </location>
</feature>
<keyword evidence="4" id="KW-1185">Reference proteome</keyword>
<dbReference type="InterPro" id="IPR035445">
    <property type="entry name" value="GYF-like_dom_sf"/>
</dbReference>
<dbReference type="Pfam" id="PF02213">
    <property type="entry name" value="GYF"/>
    <property type="match status" value="1"/>
</dbReference>
<reference evidence="3" key="1">
    <citation type="submission" date="2021-03" db="EMBL/GenBank/DDBJ databases">
        <authorList>
            <person name="Palmer J.M."/>
        </authorList>
    </citation>
    <scope>NUCLEOTIDE SEQUENCE</scope>
    <source>
        <strain evidence="3">ARV_011</strain>
    </source>
</reference>
<name>A0A9P8AHJ3_9ASCO</name>
<gene>
    <name evidence="3" type="ORF">KQ657_001927</name>
</gene>